<dbReference type="SUPFAM" id="SSF109998">
    <property type="entry name" value="Triger factor/SurA peptide-binding domain-like"/>
    <property type="match status" value="1"/>
</dbReference>
<organism evidence="15 16">
    <name type="scientific">Eikenella corrodens</name>
    <dbReference type="NCBI Taxonomy" id="539"/>
    <lineage>
        <taxon>Bacteria</taxon>
        <taxon>Pseudomonadati</taxon>
        <taxon>Pseudomonadota</taxon>
        <taxon>Betaproteobacteria</taxon>
        <taxon>Neisseriales</taxon>
        <taxon>Neisseriaceae</taxon>
        <taxon>Eikenella</taxon>
    </lineage>
</organism>
<keyword evidence="5 11" id="KW-0132">Cell division</keyword>
<evidence type="ECO:0000256" key="2">
    <source>
        <dbReference type="ARBA" id="ARBA00005464"/>
    </source>
</evidence>
<dbReference type="SUPFAM" id="SSF54534">
    <property type="entry name" value="FKBP-like"/>
    <property type="match status" value="1"/>
</dbReference>
<evidence type="ECO:0000313" key="16">
    <source>
        <dbReference type="Proteomes" id="UP000078003"/>
    </source>
</evidence>
<dbReference type="InterPro" id="IPR008881">
    <property type="entry name" value="Trigger_fac_ribosome-bd_bac"/>
</dbReference>
<proteinExistence type="inferred from homology"/>
<dbReference type="InterPro" id="IPR046357">
    <property type="entry name" value="PPIase_dom_sf"/>
</dbReference>
<evidence type="ECO:0000256" key="6">
    <source>
        <dbReference type="ARBA" id="ARBA00023110"/>
    </source>
</evidence>
<dbReference type="InterPro" id="IPR037041">
    <property type="entry name" value="Trigger_fac_C_sf"/>
</dbReference>
<evidence type="ECO:0000256" key="11">
    <source>
        <dbReference type="HAMAP-Rule" id="MF_00303"/>
    </source>
</evidence>
<dbReference type="Pfam" id="PF05698">
    <property type="entry name" value="Trigger_C"/>
    <property type="match status" value="1"/>
</dbReference>
<dbReference type="GO" id="GO:0005737">
    <property type="term" value="C:cytoplasm"/>
    <property type="evidence" value="ECO:0007669"/>
    <property type="project" value="UniProtKB-SubCell"/>
</dbReference>
<evidence type="ECO:0000256" key="1">
    <source>
        <dbReference type="ARBA" id="ARBA00000971"/>
    </source>
</evidence>
<dbReference type="GO" id="GO:0043022">
    <property type="term" value="F:ribosome binding"/>
    <property type="evidence" value="ECO:0007669"/>
    <property type="project" value="TreeGrafter"/>
</dbReference>
<evidence type="ECO:0000256" key="7">
    <source>
        <dbReference type="ARBA" id="ARBA00023186"/>
    </source>
</evidence>
<dbReference type="SUPFAM" id="SSF102735">
    <property type="entry name" value="Trigger factor ribosome-binding domain"/>
    <property type="match status" value="1"/>
</dbReference>
<evidence type="ECO:0000256" key="13">
    <source>
        <dbReference type="RuleBase" id="RU003914"/>
    </source>
</evidence>
<name>A0A1A9RHH2_EIKCO</name>
<comment type="domain">
    <text evidence="11">Consists of 3 domains; the N-terminus binds the ribosome, the middle domain has PPIase activity, while the C-terminus has intrinsic chaperone activity on its own.</text>
</comment>
<dbReference type="EMBL" id="LXSF01000001">
    <property type="protein sequence ID" value="OAM18147.1"/>
    <property type="molecule type" value="Genomic_DNA"/>
</dbReference>
<dbReference type="HAMAP" id="MF_00303">
    <property type="entry name" value="Trigger_factor_Tig"/>
    <property type="match status" value="1"/>
</dbReference>
<comment type="subcellular location">
    <subcellularLocation>
        <location evidence="11">Cytoplasm</location>
    </subcellularLocation>
    <text evidence="11">About half TF is bound to the ribosome near the polypeptide exit tunnel while the other half is free in the cytoplasm.</text>
</comment>
<comment type="caution">
    <text evidence="15">The sequence shown here is derived from an EMBL/GenBank/DDBJ whole genome shotgun (WGS) entry which is preliminary data.</text>
</comment>
<dbReference type="GO" id="GO:0051083">
    <property type="term" value="P:'de novo' cotranslational protein folding"/>
    <property type="evidence" value="ECO:0007669"/>
    <property type="project" value="TreeGrafter"/>
</dbReference>
<dbReference type="Gene3D" id="1.10.3120.10">
    <property type="entry name" value="Trigger factor, C-terminal domain"/>
    <property type="match status" value="1"/>
</dbReference>
<evidence type="ECO:0000256" key="10">
    <source>
        <dbReference type="ARBA" id="ARBA00029986"/>
    </source>
</evidence>
<dbReference type="Pfam" id="PF05697">
    <property type="entry name" value="Trigger_N"/>
    <property type="match status" value="1"/>
</dbReference>
<keyword evidence="8 11" id="KW-0413">Isomerase</keyword>
<reference evidence="16" key="1">
    <citation type="submission" date="2016-05" db="EMBL/GenBank/DDBJ databases">
        <title>Draft genome of Corynebacterium afermentans subsp. afermentans LCDC 88199T.</title>
        <authorList>
            <person name="Bernier A.-M."/>
            <person name="Bernard K."/>
        </authorList>
    </citation>
    <scope>NUCLEOTIDE SEQUENCE [LARGE SCALE GENOMIC DNA]</scope>
    <source>
        <strain evidence="16">NML01-0328</strain>
    </source>
</reference>
<keyword evidence="9 11" id="KW-0131">Cell cycle</keyword>
<dbReference type="GO" id="GO:0003755">
    <property type="term" value="F:peptidyl-prolyl cis-trans isomerase activity"/>
    <property type="evidence" value="ECO:0007669"/>
    <property type="project" value="UniProtKB-UniRule"/>
</dbReference>
<evidence type="ECO:0000256" key="5">
    <source>
        <dbReference type="ARBA" id="ARBA00022618"/>
    </source>
</evidence>
<comment type="function">
    <text evidence="11">Involved in protein export. Acts as a chaperone by maintaining the newly synthesized protein in an open conformation. Functions as a peptidyl-prolyl cis-trans isomerase.</text>
</comment>
<dbReference type="PANTHER" id="PTHR30560">
    <property type="entry name" value="TRIGGER FACTOR CHAPERONE AND PEPTIDYL-PROLYL CIS/TRANS ISOMERASE"/>
    <property type="match status" value="1"/>
</dbReference>
<dbReference type="EC" id="5.2.1.8" evidence="3 11"/>
<keyword evidence="11" id="KW-0963">Cytoplasm</keyword>
<dbReference type="GO" id="GO:0015031">
    <property type="term" value="P:protein transport"/>
    <property type="evidence" value="ECO:0007669"/>
    <property type="project" value="UniProtKB-UniRule"/>
</dbReference>
<comment type="similarity">
    <text evidence="2 11 13">Belongs to the FKBP-type PPIase family. Tig subfamily.</text>
</comment>
<keyword evidence="7 11" id="KW-0143">Chaperone</keyword>
<evidence type="ECO:0000256" key="3">
    <source>
        <dbReference type="ARBA" id="ARBA00013194"/>
    </source>
</evidence>
<dbReference type="PIRSF" id="PIRSF003095">
    <property type="entry name" value="Trigger_factor"/>
    <property type="match status" value="1"/>
</dbReference>
<evidence type="ECO:0000256" key="9">
    <source>
        <dbReference type="ARBA" id="ARBA00023306"/>
    </source>
</evidence>
<sequence length="434" mass="48516">MSVTIEKLEGLERSLQLELPWADIEAAVQKRLQATQKRARVDGFRPGKAPLRMIESMYGAGIRDEVLNDSLRHKFGEIVDSEDIRLAGLLAFDAVEAQDDEKVFKVNARFEVFPEITVGSLADQEIEKVVCEVGEAEVEKTIDILRRQRTRFNRVEREAKDGDRVIIDFAGTIDGIPFEGGSAQNYPFILGQGQMLPEFESGIQGMKEGETKDVSVSFPADYHGKEVAGKTAVFAITLRNVAEAVLPEVDEQFAKALGIQDGDVAKMREEVKKNIEREVTRRVEAQTKDNVMKALLDVTPIELPKTLVREETARMVANARQNLVNQGMKPEDVDLADSLFTEQAERRVALGLILADLVGKHNLQPTDDQVKAVVQTFSESYEDPQEVMDWYFADRSRLEGPISMAVEANVVDYVLGQAKVNEKKLSFDEVMGQQ</sequence>
<dbReference type="GO" id="GO:0043335">
    <property type="term" value="P:protein unfolding"/>
    <property type="evidence" value="ECO:0007669"/>
    <property type="project" value="TreeGrafter"/>
</dbReference>
<dbReference type="Gene3D" id="3.10.50.40">
    <property type="match status" value="1"/>
</dbReference>
<keyword evidence="6 11" id="KW-0697">Rotamase</keyword>
<dbReference type="PROSITE" id="PS50059">
    <property type="entry name" value="FKBP_PPIASE"/>
    <property type="match status" value="1"/>
</dbReference>
<evidence type="ECO:0000259" key="14">
    <source>
        <dbReference type="PROSITE" id="PS50059"/>
    </source>
</evidence>
<feature type="domain" description="PPIase FKBP-type" evidence="14">
    <location>
        <begin position="162"/>
        <end position="222"/>
    </location>
</feature>
<gene>
    <name evidence="11" type="primary">tig</name>
    <name evidence="15" type="ORF">A7P85_00200</name>
</gene>
<dbReference type="PANTHER" id="PTHR30560:SF3">
    <property type="entry name" value="TRIGGER FACTOR-LIKE PROTEIN TIG, CHLOROPLASTIC"/>
    <property type="match status" value="1"/>
</dbReference>
<evidence type="ECO:0000256" key="4">
    <source>
        <dbReference type="ARBA" id="ARBA00016902"/>
    </source>
</evidence>
<dbReference type="InterPro" id="IPR008880">
    <property type="entry name" value="Trigger_fac_C"/>
</dbReference>
<dbReference type="Pfam" id="PF00254">
    <property type="entry name" value="FKBP_C"/>
    <property type="match status" value="1"/>
</dbReference>
<dbReference type="Gene3D" id="3.30.70.1050">
    <property type="entry name" value="Trigger factor ribosome-binding domain"/>
    <property type="match status" value="1"/>
</dbReference>
<evidence type="ECO:0000313" key="15">
    <source>
        <dbReference type="EMBL" id="OAM18147.1"/>
    </source>
</evidence>
<dbReference type="FunFam" id="3.10.50.40:FF:000001">
    <property type="entry name" value="Trigger factor"/>
    <property type="match status" value="1"/>
</dbReference>
<comment type="catalytic activity">
    <reaction evidence="1 11 12">
        <text>[protein]-peptidylproline (omega=180) = [protein]-peptidylproline (omega=0)</text>
        <dbReference type="Rhea" id="RHEA:16237"/>
        <dbReference type="Rhea" id="RHEA-COMP:10747"/>
        <dbReference type="Rhea" id="RHEA-COMP:10748"/>
        <dbReference type="ChEBI" id="CHEBI:83833"/>
        <dbReference type="ChEBI" id="CHEBI:83834"/>
        <dbReference type="EC" id="5.2.1.8"/>
    </reaction>
</comment>
<dbReference type="InterPro" id="IPR005215">
    <property type="entry name" value="Trig_fac"/>
</dbReference>
<dbReference type="InterPro" id="IPR036611">
    <property type="entry name" value="Trigger_fac_ribosome-bd_sf"/>
</dbReference>
<protein>
    <recommendedName>
        <fullName evidence="4 11">Trigger factor</fullName>
        <shortName evidence="11">TF</shortName>
        <ecNumber evidence="3 11">5.2.1.8</ecNumber>
    </recommendedName>
    <alternativeName>
        <fullName evidence="10 11">PPIase</fullName>
    </alternativeName>
</protein>
<dbReference type="RefSeq" id="WP_064103934.1">
    <property type="nucleotide sequence ID" value="NZ_LXSF01000001.1"/>
</dbReference>
<dbReference type="InterPro" id="IPR001179">
    <property type="entry name" value="PPIase_FKBP_dom"/>
</dbReference>
<evidence type="ECO:0000256" key="12">
    <source>
        <dbReference type="PROSITE-ProRule" id="PRU00277"/>
    </source>
</evidence>
<dbReference type="GO" id="GO:0051301">
    <property type="term" value="P:cell division"/>
    <property type="evidence" value="ECO:0007669"/>
    <property type="project" value="UniProtKB-KW"/>
</dbReference>
<dbReference type="AlphaFoldDB" id="A0A1A9RHH2"/>
<dbReference type="GO" id="GO:0044183">
    <property type="term" value="F:protein folding chaperone"/>
    <property type="evidence" value="ECO:0007669"/>
    <property type="project" value="TreeGrafter"/>
</dbReference>
<evidence type="ECO:0000256" key="8">
    <source>
        <dbReference type="ARBA" id="ARBA00023235"/>
    </source>
</evidence>
<dbReference type="NCBIfam" id="TIGR00115">
    <property type="entry name" value="tig"/>
    <property type="match status" value="1"/>
</dbReference>
<dbReference type="InterPro" id="IPR027304">
    <property type="entry name" value="Trigger_fact/SurA_dom_sf"/>
</dbReference>
<dbReference type="Proteomes" id="UP000078003">
    <property type="component" value="Unassembled WGS sequence"/>
</dbReference>
<accession>A0A1A9RHH2</accession>